<keyword evidence="3" id="KW-0255">Endonuclease</keyword>
<evidence type="ECO:0000313" key="4">
    <source>
        <dbReference type="Proteomes" id="UP000198612"/>
    </source>
</evidence>
<dbReference type="SUPFAM" id="SSF52540">
    <property type="entry name" value="P-loop containing nucleoside triphosphate hydrolases"/>
    <property type="match status" value="1"/>
</dbReference>
<dbReference type="CDD" id="cd00267">
    <property type="entry name" value="ABC_ATPase"/>
    <property type="match status" value="1"/>
</dbReference>
<proteinExistence type="predicted"/>
<dbReference type="Gene3D" id="3.40.50.300">
    <property type="entry name" value="P-loop containing nucleotide triphosphate hydrolases"/>
    <property type="match status" value="1"/>
</dbReference>
<evidence type="ECO:0000313" key="2">
    <source>
        <dbReference type="EMBL" id="SDF15887.1"/>
    </source>
</evidence>
<dbReference type="InterPro" id="IPR051396">
    <property type="entry name" value="Bact_Antivir_Def_Nuclease"/>
</dbReference>
<dbReference type="Pfam" id="PF13175">
    <property type="entry name" value="AAA_15"/>
    <property type="match status" value="1"/>
</dbReference>
<dbReference type="NCBIfam" id="NF038234">
    <property type="entry name" value="retron_eff_Eco8"/>
    <property type="match status" value="1"/>
</dbReference>
<dbReference type="Proteomes" id="UP000198612">
    <property type="component" value="Unassembled WGS sequence"/>
</dbReference>
<evidence type="ECO:0000313" key="5">
    <source>
        <dbReference type="Proteomes" id="UP000199519"/>
    </source>
</evidence>
<dbReference type="AlphaFoldDB" id="A0A1H9ZSM6"/>
<organism evidence="3 4">
    <name type="scientific">Halanaerobium congolense</name>
    <dbReference type="NCBI Taxonomy" id="54121"/>
    <lineage>
        <taxon>Bacteria</taxon>
        <taxon>Bacillati</taxon>
        <taxon>Bacillota</taxon>
        <taxon>Clostridia</taxon>
        <taxon>Halanaerobiales</taxon>
        <taxon>Halanaerobiaceae</taxon>
        <taxon>Halanaerobium</taxon>
    </lineage>
</organism>
<dbReference type="PANTHER" id="PTHR43581:SF4">
    <property type="entry name" value="ATP_GTP PHOSPHATASE"/>
    <property type="match status" value="1"/>
</dbReference>
<name>A0A1H9ZSM6_9FIRM</name>
<evidence type="ECO:0000313" key="3">
    <source>
        <dbReference type="EMBL" id="SES84213.1"/>
    </source>
</evidence>
<keyword evidence="3" id="KW-0378">Hydrolase</keyword>
<keyword evidence="5" id="KW-1185">Reference proteome</keyword>
<sequence>MAIKSVKFKNCKSLKDISLNINDLNLLIGENGTGKTNIIKALDYFYSNLTEDNFNEELRDKNNPYSQYFEITVEYDLSLLTMDGFDPAKNRYSKDLEEYVDRSDFLTDDTIVLNLKQYKDEKPIWNKKFEIRRALKNLYPFYFYRTNNIDPSDWQLLWNIIGDLSRLNIKSKTQINGFISDLINGFSDDEDRLISKENEMIIKFLKTKLKDEDINLKEFNTKEIFTILSQLHLGGKTLKKDNKAFDYYSDGTNLFEYLKIVIDIVKKIAEKKLVEPIILIDEPEMGLHNNFIDRLSKKIAKSTDCGIEYFVSTHSPRFIKHLLKKENSDIFHFILKNNYSGISKMKTTQLESQYNIITDREASLLFAKAIVFLEGDSDLELFLNENILNLYPCLSKVEFYHNLSEIKKEALLTPNENSYAVPHLFVVDMDSVIQYSQKRFVIQKRNKDLNLLRINSEDSNDNIKIKEKYLYGAERKRILKHHKRIQRLLNKDYNFDKFLYIGKDLGEFNYLQDQIKSYFMEYNIFVNYTTIEGVLINRANYDIFYKWIKQRNKGDNSLSDDLEIIFDKYTKDPEFQVTIFRLIVKGKLNSQKKFKYRKNDNDVDRNKYIEKYKGELEKEEAEEILEIVERVWGSFSKTDGWMTRFLNYYFDKHNKNFSKEKFENDFPELTNLLNKISSLI</sequence>
<accession>A0A1H9ZSM6</accession>
<feature type="domain" description="Endonuclease GajA/Old nuclease/RecF-like AAA" evidence="1">
    <location>
        <begin position="1"/>
        <end position="146"/>
    </location>
</feature>
<reference evidence="4 5" key="1">
    <citation type="submission" date="2016-10" db="EMBL/GenBank/DDBJ databases">
        <authorList>
            <person name="Varghese N."/>
            <person name="Submissions S."/>
        </authorList>
    </citation>
    <scope>NUCLEOTIDE SEQUENCE [LARGE SCALE GENOMIC DNA]</scope>
    <source>
        <strain evidence="2 5">WG2</strain>
        <strain evidence="3 4">WG5</strain>
    </source>
</reference>
<dbReference type="InterPro" id="IPR027417">
    <property type="entry name" value="P-loop_NTPase"/>
</dbReference>
<dbReference type="EMBL" id="FOHG01000008">
    <property type="protein sequence ID" value="SES84213.1"/>
    <property type="molecule type" value="Genomic_DNA"/>
</dbReference>
<dbReference type="Proteomes" id="UP000199519">
    <property type="component" value="Unassembled WGS sequence"/>
</dbReference>
<dbReference type="InterPro" id="IPR041685">
    <property type="entry name" value="AAA_GajA/Old/RecF-like"/>
</dbReference>
<protein>
    <submittedName>
        <fullName evidence="3">Predicted ATP-dependent endonuclease of the OLD family, contains P-loop ATPase and TOPRIM domains</fullName>
    </submittedName>
</protein>
<gene>
    <name evidence="2" type="ORF">SAMN04488598_10728</name>
    <name evidence="3" type="ORF">SAMN04515652_10828</name>
</gene>
<dbReference type="RefSeq" id="WP_176760024.1">
    <property type="nucleotide sequence ID" value="NZ_FNBJ01000007.1"/>
</dbReference>
<keyword evidence="3" id="KW-0540">Nuclease</keyword>
<dbReference type="EMBL" id="FNBJ01000007">
    <property type="protein sequence ID" value="SDF15887.1"/>
    <property type="molecule type" value="Genomic_DNA"/>
</dbReference>
<dbReference type="PANTHER" id="PTHR43581">
    <property type="entry name" value="ATP/GTP PHOSPHATASE"/>
    <property type="match status" value="1"/>
</dbReference>
<evidence type="ECO:0000259" key="1">
    <source>
        <dbReference type="Pfam" id="PF13175"/>
    </source>
</evidence>
<dbReference type="GO" id="GO:0004519">
    <property type="term" value="F:endonuclease activity"/>
    <property type="evidence" value="ECO:0007669"/>
    <property type="project" value="UniProtKB-KW"/>
</dbReference>